<dbReference type="RefSeq" id="WP_158866739.1">
    <property type="nucleotide sequence ID" value="NZ_CP046401.1"/>
</dbReference>
<organism evidence="6 7">
    <name type="scientific">Maribellus comscasis</name>
    <dbReference type="NCBI Taxonomy" id="2681766"/>
    <lineage>
        <taxon>Bacteria</taxon>
        <taxon>Pseudomonadati</taxon>
        <taxon>Bacteroidota</taxon>
        <taxon>Bacteroidia</taxon>
        <taxon>Marinilabiliales</taxon>
        <taxon>Prolixibacteraceae</taxon>
        <taxon>Maribellus</taxon>
    </lineage>
</organism>
<evidence type="ECO:0000256" key="3">
    <source>
        <dbReference type="ARBA" id="ARBA00023163"/>
    </source>
</evidence>
<dbReference type="Gene3D" id="1.10.357.10">
    <property type="entry name" value="Tetracycline Repressor, domain 2"/>
    <property type="match status" value="1"/>
</dbReference>
<name>A0A6I6JNH7_9BACT</name>
<keyword evidence="7" id="KW-1185">Reference proteome</keyword>
<gene>
    <name evidence="6" type="ORF">GM418_12640</name>
</gene>
<evidence type="ECO:0000313" key="7">
    <source>
        <dbReference type="Proteomes" id="UP000428260"/>
    </source>
</evidence>
<evidence type="ECO:0000256" key="4">
    <source>
        <dbReference type="PROSITE-ProRule" id="PRU00335"/>
    </source>
</evidence>
<dbReference type="PROSITE" id="PS50977">
    <property type="entry name" value="HTH_TETR_2"/>
    <property type="match status" value="1"/>
</dbReference>
<dbReference type="InterPro" id="IPR009057">
    <property type="entry name" value="Homeodomain-like_sf"/>
</dbReference>
<keyword evidence="2 4" id="KW-0238">DNA-binding</keyword>
<dbReference type="KEGG" id="mcos:GM418_12640"/>
<dbReference type="Pfam" id="PF00440">
    <property type="entry name" value="TetR_N"/>
    <property type="match status" value="1"/>
</dbReference>
<evidence type="ECO:0000256" key="2">
    <source>
        <dbReference type="ARBA" id="ARBA00023125"/>
    </source>
</evidence>
<reference evidence="6 7" key="1">
    <citation type="submission" date="2019-11" db="EMBL/GenBank/DDBJ databases">
        <authorList>
            <person name="Zheng R.K."/>
            <person name="Sun C.M."/>
        </authorList>
    </citation>
    <scope>NUCLEOTIDE SEQUENCE [LARGE SCALE GENOMIC DNA]</scope>
    <source>
        <strain evidence="6 7">WC007</strain>
    </source>
</reference>
<evidence type="ECO:0000259" key="5">
    <source>
        <dbReference type="PROSITE" id="PS50977"/>
    </source>
</evidence>
<feature type="DNA-binding region" description="H-T-H motif" evidence="4">
    <location>
        <begin position="31"/>
        <end position="50"/>
    </location>
</feature>
<evidence type="ECO:0000256" key="1">
    <source>
        <dbReference type="ARBA" id="ARBA00023015"/>
    </source>
</evidence>
<evidence type="ECO:0000313" key="6">
    <source>
        <dbReference type="EMBL" id="QGY44475.1"/>
    </source>
</evidence>
<dbReference type="AlphaFoldDB" id="A0A6I6JNH7"/>
<dbReference type="GO" id="GO:0003677">
    <property type="term" value="F:DNA binding"/>
    <property type="evidence" value="ECO:0007669"/>
    <property type="project" value="UniProtKB-UniRule"/>
</dbReference>
<keyword evidence="1" id="KW-0805">Transcription regulation</keyword>
<accession>A0A6I6JNH7</accession>
<dbReference type="SUPFAM" id="SSF46689">
    <property type="entry name" value="Homeodomain-like"/>
    <property type="match status" value="1"/>
</dbReference>
<dbReference type="Proteomes" id="UP000428260">
    <property type="component" value="Chromosome"/>
</dbReference>
<dbReference type="InterPro" id="IPR001647">
    <property type="entry name" value="HTH_TetR"/>
</dbReference>
<sequence>MGKGSKGARTKQLILEKAFVLFSNGAYNNVSLRKIEEVTGLSRGALLFHFPAKEQMFSSVVDKYVLQNLSASRNVDDKEKITLKKFINSYTRQLSDLKKELFELGITNMSFALVNLNLQAFHFYPNFADKAKAWNKTETMIWHAVISNAAESGEINKNNNVTILASMFKNLFHGTGYEGINTTNDIDINLLEQEYLLLYNSLLR</sequence>
<keyword evidence="3" id="KW-0804">Transcription</keyword>
<proteinExistence type="predicted"/>
<dbReference type="PANTHER" id="PTHR47506">
    <property type="entry name" value="TRANSCRIPTIONAL REGULATORY PROTEIN"/>
    <property type="match status" value="1"/>
</dbReference>
<dbReference type="PANTHER" id="PTHR47506:SF6">
    <property type="entry name" value="HTH-TYPE TRANSCRIPTIONAL REPRESSOR NEMR"/>
    <property type="match status" value="1"/>
</dbReference>
<dbReference type="EMBL" id="CP046401">
    <property type="protein sequence ID" value="QGY44475.1"/>
    <property type="molecule type" value="Genomic_DNA"/>
</dbReference>
<protein>
    <submittedName>
        <fullName evidence="6">TetR family transcriptional regulator</fullName>
    </submittedName>
</protein>
<feature type="domain" description="HTH tetR-type" evidence="5">
    <location>
        <begin position="8"/>
        <end position="68"/>
    </location>
</feature>